<reference evidence="4" key="1">
    <citation type="journal article" date="2019" name="Int. J. Syst. Evol. Microbiol.">
        <title>The Global Catalogue of Microorganisms (GCM) 10K type strain sequencing project: providing services to taxonomists for standard genome sequencing and annotation.</title>
        <authorList>
            <consortium name="The Broad Institute Genomics Platform"/>
            <consortium name="The Broad Institute Genome Sequencing Center for Infectious Disease"/>
            <person name="Wu L."/>
            <person name="Ma J."/>
        </authorList>
    </citation>
    <scope>NUCLEOTIDE SEQUENCE [LARGE SCALE GENOMIC DNA]</scope>
    <source>
        <strain evidence="4">JCM 17069</strain>
    </source>
</reference>
<evidence type="ECO:0000313" key="4">
    <source>
        <dbReference type="Proteomes" id="UP001500367"/>
    </source>
</evidence>
<keyword evidence="4" id="KW-1185">Reference proteome</keyword>
<evidence type="ECO:0000313" key="3">
    <source>
        <dbReference type="EMBL" id="GAA4066344.1"/>
    </source>
</evidence>
<name>A0ABP7VFZ0_9FLAO</name>
<dbReference type="InterPro" id="IPR044914">
    <property type="entry name" value="Endosialidase_C_dom_sf"/>
</dbReference>
<organism evidence="3 4">
    <name type="scientific">Flavobacterium cheonanense</name>
    <dbReference type="NCBI Taxonomy" id="706183"/>
    <lineage>
        <taxon>Bacteria</taxon>
        <taxon>Pseudomonadati</taxon>
        <taxon>Bacteroidota</taxon>
        <taxon>Flavobacteriia</taxon>
        <taxon>Flavobacteriales</taxon>
        <taxon>Flavobacteriaceae</taxon>
        <taxon>Flavobacterium</taxon>
    </lineage>
</organism>
<gene>
    <name evidence="3" type="ORF">GCM10022389_08880</name>
</gene>
<dbReference type="InterPro" id="IPR030392">
    <property type="entry name" value="S74_ICA"/>
</dbReference>
<feature type="domain" description="Peptidase S74" evidence="2">
    <location>
        <begin position="454"/>
        <end position="567"/>
    </location>
</feature>
<dbReference type="PROSITE" id="PS51688">
    <property type="entry name" value="ICA"/>
    <property type="match status" value="1"/>
</dbReference>
<evidence type="ECO:0000259" key="2">
    <source>
        <dbReference type="PROSITE" id="PS51688"/>
    </source>
</evidence>
<dbReference type="Pfam" id="PF13884">
    <property type="entry name" value="Peptidase_S74"/>
    <property type="match status" value="1"/>
</dbReference>
<evidence type="ECO:0000256" key="1">
    <source>
        <dbReference type="SAM" id="Coils"/>
    </source>
</evidence>
<dbReference type="Proteomes" id="UP001500367">
    <property type="component" value="Unassembled WGS sequence"/>
</dbReference>
<proteinExistence type="predicted"/>
<dbReference type="EMBL" id="BAABCT010000002">
    <property type="protein sequence ID" value="GAA4066344.1"/>
    <property type="molecule type" value="Genomic_DNA"/>
</dbReference>
<comment type="caution">
    <text evidence="3">The sequence shown here is derived from an EMBL/GenBank/DDBJ whole genome shotgun (WGS) entry which is preliminary data.</text>
</comment>
<accession>A0ABP7VFZ0</accession>
<dbReference type="Gene3D" id="4.10.1090.10">
    <property type="entry name" value="Endosialidase, domain 4"/>
    <property type="match status" value="1"/>
</dbReference>
<feature type="coiled-coil region" evidence="1">
    <location>
        <begin position="553"/>
        <end position="580"/>
    </location>
</feature>
<protein>
    <recommendedName>
        <fullName evidence="2">Peptidase S74 domain-containing protein</fullName>
    </recommendedName>
</protein>
<keyword evidence="1" id="KW-0175">Coiled coil</keyword>
<sequence>MKKIYIQFIFIFFTFGMYSQVGVNTTNPTATLHVFGNTTLPSGGTTTLLNQNFNTNDFTFLNSGTATNNNWRYGSAAGNPSSAIYISNDNGITNNYATTSTATVTFAYRDVAIPTGTTTSTFSFDWRCNGERTVGTDYDYFRVWLTPTSFTPTLGTQITAGAGRIQVGTNFNQQNTWTTFSNAALNVSSFAGSSMRIIYEWRNDSSGGNQFPAAIDNVIVTIPSTPVPGTYAFRLEDGTQGVGKVLTSDANGNGYWQTASGGSGTDSQTLSISGSTLSISNGNSVTLPSGSGTYTFTNGLTNTAGTVRLGGTLTQATTLNLDSYDLNFNSNTSVAFPGQIKFNGANRVMMETNFASDYISFGGGSTLVDGDDGLTFVDSGGDTYTRDFALGFYKGASGGSAMATGSIEYIVDGLDELLLEASSLNPLVDNDTRLGGSSKRWTAVWATNGTIQTSDMKLKKDVVELKYGLKEVMQLNPISYKWKSNRIGKTAIPDQLQETKLGFSAQQLLDVLPEVVETHSWYPKDEEGNFERKQNENLGVRYAEITPVIVKAIQEQQEQIESLKVTVEELKKQNEILLKLLEKK</sequence>
<dbReference type="RefSeq" id="WP_344815569.1">
    <property type="nucleotide sequence ID" value="NZ_BAABCT010000002.1"/>
</dbReference>